<name>A0A182FXM6_ANOAL</name>
<dbReference type="Proteomes" id="UP000069272">
    <property type="component" value="Chromosome 3R"/>
</dbReference>
<protein>
    <submittedName>
        <fullName evidence="1">Uncharacterized protein</fullName>
    </submittedName>
</protein>
<sequence length="66" mass="7450">LLWSVGTVQRNRKAARTSSGAVRRGPGSTFCSMWKLNAIISASWSNECAIYPRRYSAGMRWTNQRV</sequence>
<proteinExistence type="predicted"/>
<keyword evidence="2" id="KW-1185">Reference proteome</keyword>
<dbReference type="EnsemblMetazoa" id="AALB014394-RA">
    <property type="protein sequence ID" value="AALB014394-PA"/>
    <property type="gene ID" value="AALB014394"/>
</dbReference>
<dbReference type="VEuPathDB" id="VectorBase:AALB014394"/>
<reference evidence="1" key="2">
    <citation type="submission" date="2022-08" db="UniProtKB">
        <authorList>
            <consortium name="EnsemblMetazoa"/>
        </authorList>
    </citation>
    <scope>IDENTIFICATION</scope>
    <source>
        <strain evidence="1">STECLA/ALBI9_A</strain>
    </source>
</reference>
<organism evidence="1 2">
    <name type="scientific">Anopheles albimanus</name>
    <name type="common">New world malaria mosquito</name>
    <dbReference type="NCBI Taxonomy" id="7167"/>
    <lineage>
        <taxon>Eukaryota</taxon>
        <taxon>Metazoa</taxon>
        <taxon>Ecdysozoa</taxon>
        <taxon>Arthropoda</taxon>
        <taxon>Hexapoda</taxon>
        <taxon>Insecta</taxon>
        <taxon>Pterygota</taxon>
        <taxon>Neoptera</taxon>
        <taxon>Endopterygota</taxon>
        <taxon>Diptera</taxon>
        <taxon>Nematocera</taxon>
        <taxon>Culicoidea</taxon>
        <taxon>Culicidae</taxon>
        <taxon>Anophelinae</taxon>
        <taxon>Anopheles</taxon>
    </lineage>
</organism>
<reference evidence="1 2" key="1">
    <citation type="journal article" date="2017" name="G3 (Bethesda)">
        <title>The Physical Genome Mapping of Anopheles albimanus Corrected Scaffold Misassemblies and Identified Interarm Rearrangements in Genus Anopheles.</title>
        <authorList>
            <person name="Artemov G.N."/>
            <person name="Peery A.N."/>
            <person name="Jiang X."/>
            <person name="Tu Z."/>
            <person name="Stegniy V.N."/>
            <person name="Sharakhova M.V."/>
            <person name="Sharakhov I.V."/>
        </authorList>
    </citation>
    <scope>NUCLEOTIDE SEQUENCE [LARGE SCALE GENOMIC DNA]</scope>
    <source>
        <strain evidence="1 2">ALBI9_A</strain>
    </source>
</reference>
<dbReference type="AlphaFoldDB" id="A0A182FXM6"/>
<evidence type="ECO:0000313" key="2">
    <source>
        <dbReference type="Proteomes" id="UP000069272"/>
    </source>
</evidence>
<accession>A0A182FXM6</accession>
<evidence type="ECO:0000313" key="1">
    <source>
        <dbReference type="EnsemblMetazoa" id="AALB014394-PA"/>
    </source>
</evidence>